<organism evidence="3 5">
    <name type="scientific">Ceratina calcarata</name>
    <dbReference type="NCBI Taxonomy" id="156304"/>
    <lineage>
        <taxon>Eukaryota</taxon>
        <taxon>Metazoa</taxon>
        <taxon>Ecdysozoa</taxon>
        <taxon>Arthropoda</taxon>
        <taxon>Hexapoda</taxon>
        <taxon>Insecta</taxon>
        <taxon>Pterygota</taxon>
        <taxon>Neoptera</taxon>
        <taxon>Endopterygota</taxon>
        <taxon>Hymenoptera</taxon>
        <taxon>Apocrita</taxon>
        <taxon>Aculeata</taxon>
        <taxon>Apoidea</taxon>
        <taxon>Anthophila</taxon>
        <taxon>Apidae</taxon>
        <taxon>Ceratina</taxon>
        <taxon>Zadontomerus</taxon>
    </lineage>
</organism>
<dbReference type="KEGG" id="ccal:108629741"/>
<feature type="compositionally biased region" description="Polar residues" evidence="1">
    <location>
        <begin position="47"/>
        <end position="57"/>
    </location>
</feature>
<evidence type="ECO:0000313" key="5">
    <source>
        <dbReference type="RefSeq" id="XP_017888067.1"/>
    </source>
</evidence>
<keyword evidence="3" id="KW-1185">Reference proteome</keyword>
<dbReference type="Pfam" id="PF09791">
    <property type="entry name" value="Oxidored-like"/>
    <property type="match status" value="1"/>
</dbReference>
<accession>A0AAJ7J9I7</accession>
<feature type="domain" description="Oxidoreductase-like" evidence="2">
    <location>
        <begin position="56"/>
        <end position="80"/>
    </location>
</feature>
<dbReference type="InterPro" id="IPR039251">
    <property type="entry name" value="OXLD1"/>
</dbReference>
<evidence type="ECO:0000313" key="3">
    <source>
        <dbReference type="Proteomes" id="UP000694925"/>
    </source>
</evidence>
<dbReference type="Proteomes" id="UP000694925">
    <property type="component" value="Unplaced"/>
</dbReference>
<dbReference type="GeneID" id="108629741"/>
<evidence type="ECO:0000259" key="2">
    <source>
        <dbReference type="Pfam" id="PF09791"/>
    </source>
</evidence>
<dbReference type="GO" id="GO:0005739">
    <property type="term" value="C:mitochondrion"/>
    <property type="evidence" value="ECO:0007669"/>
    <property type="project" value="TreeGrafter"/>
</dbReference>
<feature type="region of interest" description="Disordered" evidence="1">
    <location>
        <begin position="35"/>
        <end position="57"/>
    </location>
</feature>
<dbReference type="InterPro" id="IPR019180">
    <property type="entry name" value="Oxidoreductase-like_N"/>
</dbReference>
<name>A0AAJ7J9I7_9HYME</name>
<dbReference type="PANTHER" id="PTHR21193:SF3">
    <property type="entry name" value="OXIDOREDUCTASE-LIKE DOMAIN-CONTAINING PROTEIN 1"/>
    <property type="match status" value="1"/>
</dbReference>
<evidence type="ECO:0000256" key="1">
    <source>
        <dbReference type="SAM" id="MobiDB-lite"/>
    </source>
</evidence>
<dbReference type="RefSeq" id="XP_017888066.1">
    <property type="nucleotide sequence ID" value="XM_018032577.2"/>
</dbReference>
<dbReference type="AlphaFoldDB" id="A0AAJ7J9I7"/>
<dbReference type="PANTHER" id="PTHR21193">
    <property type="entry name" value="OXIDOREDUCTASE-LIKE DOMAIN-CONTAINING PROTEIN 1"/>
    <property type="match status" value="1"/>
</dbReference>
<sequence>MINLIRLINQNRGCNCHQICSACKRCIHETSRILSSDGDTTEKPETTDPSSTDDMSEPTNCCMSGCVNCVWIQYAEKLSATLEKSDADVQKLILDKVQDPNMKTFLLMELRLRNLIKD</sequence>
<proteinExistence type="predicted"/>
<evidence type="ECO:0000313" key="4">
    <source>
        <dbReference type="RefSeq" id="XP_017888066.1"/>
    </source>
</evidence>
<protein>
    <submittedName>
        <fullName evidence="4 5">Oxidoreductase-like domain-containing protein 1</fullName>
    </submittedName>
</protein>
<dbReference type="RefSeq" id="XP_017888067.1">
    <property type="nucleotide sequence ID" value="XM_018032578.2"/>
</dbReference>
<reference evidence="4 5" key="1">
    <citation type="submission" date="2025-04" db="UniProtKB">
        <authorList>
            <consortium name="RefSeq"/>
        </authorList>
    </citation>
    <scope>IDENTIFICATION</scope>
    <source>
        <tissue evidence="4 5">Whole body</tissue>
    </source>
</reference>
<gene>
    <name evidence="4 5" type="primary">LOC108629741</name>
</gene>